<dbReference type="Pfam" id="PF13833">
    <property type="entry name" value="EF-hand_8"/>
    <property type="match status" value="1"/>
</dbReference>
<dbReference type="InterPro" id="IPR002048">
    <property type="entry name" value="EF_hand_dom"/>
</dbReference>
<accession>A0A9P1FGI9</accession>
<proteinExistence type="predicted"/>
<keyword evidence="1" id="KW-0106">Calcium</keyword>
<dbReference type="GO" id="GO:0005509">
    <property type="term" value="F:calcium ion binding"/>
    <property type="evidence" value="ECO:0007669"/>
    <property type="project" value="InterPro"/>
</dbReference>
<evidence type="ECO:0000313" key="4">
    <source>
        <dbReference type="EMBL" id="CAL1129564.1"/>
    </source>
</evidence>
<dbReference type="PROSITE" id="PS00018">
    <property type="entry name" value="EF_HAND_1"/>
    <property type="match status" value="1"/>
</dbReference>
<dbReference type="Pfam" id="PF13499">
    <property type="entry name" value="EF-hand_7"/>
    <property type="match status" value="1"/>
</dbReference>
<sequence>MPVGNVAAIIAARRTRRNSKVRPTPVNVAEQRRRQAALAEYARKVKLGKIIRTYDTNNSGKLERDQVVKLLTDMDSSTPPGTLPSDEQVDFLLKLYDKAGDQAIVIDELEELLICWHTYTENRALFEDKLNKYDVSKTGKLSKEELKAYLTDLNGGIEVQDSEVDWVMQEGDILGDGQLNKMELWRVTALWFSYVDSKKSNDCCTLL</sequence>
<feature type="domain" description="EF-hand" evidence="2">
    <location>
        <begin position="121"/>
        <end position="156"/>
    </location>
</feature>
<evidence type="ECO:0000313" key="3">
    <source>
        <dbReference type="EMBL" id="CAI3976189.1"/>
    </source>
</evidence>
<feature type="domain" description="EF-hand" evidence="2">
    <location>
        <begin position="42"/>
        <end position="77"/>
    </location>
</feature>
<comment type="caution">
    <text evidence="3">The sequence shown here is derived from an EMBL/GenBank/DDBJ whole genome shotgun (WGS) entry which is preliminary data.</text>
</comment>
<dbReference type="SUPFAM" id="SSF47473">
    <property type="entry name" value="EF-hand"/>
    <property type="match status" value="1"/>
</dbReference>
<evidence type="ECO:0000256" key="1">
    <source>
        <dbReference type="ARBA" id="ARBA00022837"/>
    </source>
</evidence>
<dbReference type="Gene3D" id="1.10.238.10">
    <property type="entry name" value="EF-hand"/>
    <property type="match status" value="1"/>
</dbReference>
<dbReference type="EMBL" id="CAMXCT020000250">
    <property type="protein sequence ID" value="CAL1129564.1"/>
    <property type="molecule type" value="Genomic_DNA"/>
</dbReference>
<evidence type="ECO:0000313" key="5">
    <source>
        <dbReference type="Proteomes" id="UP001152797"/>
    </source>
</evidence>
<reference evidence="3" key="1">
    <citation type="submission" date="2022-10" db="EMBL/GenBank/DDBJ databases">
        <authorList>
            <person name="Chen Y."/>
            <person name="Dougan E. K."/>
            <person name="Chan C."/>
            <person name="Rhodes N."/>
            <person name="Thang M."/>
        </authorList>
    </citation>
    <scope>NUCLEOTIDE SEQUENCE</scope>
</reference>
<dbReference type="SMART" id="SM00054">
    <property type="entry name" value="EFh"/>
    <property type="match status" value="3"/>
</dbReference>
<organism evidence="3">
    <name type="scientific">Cladocopium goreaui</name>
    <dbReference type="NCBI Taxonomy" id="2562237"/>
    <lineage>
        <taxon>Eukaryota</taxon>
        <taxon>Sar</taxon>
        <taxon>Alveolata</taxon>
        <taxon>Dinophyceae</taxon>
        <taxon>Suessiales</taxon>
        <taxon>Symbiodiniaceae</taxon>
        <taxon>Cladocopium</taxon>
    </lineage>
</organism>
<dbReference type="AlphaFoldDB" id="A0A9P1FGI9"/>
<dbReference type="Proteomes" id="UP001152797">
    <property type="component" value="Unassembled WGS sequence"/>
</dbReference>
<dbReference type="InterPro" id="IPR018247">
    <property type="entry name" value="EF_Hand_1_Ca_BS"/>
</dbReference>
<reference evidence="4" key="2">
    <citation type="submission" date="2024-04" db="EMBL/GenBank/DDBJ databases">
        <authorList>
            <person name="Chen Y."/>
            <person name="Shah S."/>
            <person name="Dougan E. K."/>
            <person name="Thang M."/>
            <person name="Chan C."/>
        </authorList>
    </citation>
    <scope>NUCLEOTIDE SEQUENCE [LARGE SCALE GENOMIC DNA]</scope>
</reference>
<dbReference type="OrthoDB" id="433735at2759"/>
<evidence type="ECO:0000259" key="2">
    <source>
        <dbReference type="PROSITE" id="PS50222"/>
    </source>
</evidence>
<gene>
    <name evidence="3" type="ORF">C1SCF055_LOCUS4433</name>
</gene>
<protein>
    <recommendedName>
        <fullName evidence="2">EF-hand domain-containing protein</fullName>
    </recommendedName>
</protein>
<dbReference type="EMBL" id="CAMXCT010000250">
    <property type="protein sequence ID" value="CAI3976189.1"/>
    <property type="molecule type" value="Genomic_DNA"/>
</dbReference>
<dbReference type="EMBL" id="CAMXCT030000250">
    <property type="protein sequence ID" value="CAL4763501.1"/>
    <property type="molecule type" value="Genomic_DNA"/>
</dbReference>
<keyword evidence="5" id="KW-1185">Reference proteome</keyword>
<dbReference type="InterPro" id="IPR011992">
    <property type="entry name" value="EF-hand-dom_pair"/>
</dbReference>
<dbReference type="PROSITE" id="PS50222">
    <property type="entry name" value="EF_HAND_2"/>
    <property type="match status" value="2"/>
</dbReference>
<name>A0A9P1FGI9_9DINO</name>